<evidence type="ECO:0000313" key="1">
    <source>
        <dbReference type="EMBL" id="KAF0312868.1"/>
    </source>
</evidence>
<evidence type="ECO:0000313" key="2">
    <source>
        <dbReference type="Proteomes" id="UP000440578"/>
    </source>
</evidence>
<gene>
    <name evidence="1" type="ORF">FJT64_016448</name>
</gene>
<name>A0A6A4XCJ8_AMPAM</name>
<accession>A0A6A4XCJ8</accession>
<sequence>MNAVRDLMLSFDAVFFCLLLLACLLALGFYLRKPESTAGEYIEVVTQPTGDVYEL</sequence>
<dbReference type="AlphaFoldDB" id="A0A6A4XCJ8"/>
<organism evidence="1 2">
    <name type="scientific">Amphibalanus amphitrite</name>
    <name type="common">Striped barnacle</name>
    <name type="synonym">Balanus amphitrite</name>
    <dbReference type="NCBI Taxonomy" id="1232801"/>
    <lineage>
        <taxon>Eukaryota</taxon>
        <taxon>Metazoa</taxon>
        <taxon>Ecdysozoa</taxon>
        <taxon>Arthropoda</taxon>
        <taxon>Crustacea</taxon>
        <taxon>Multicrustacea</taxon>
        <taxon>Cirripedia</taxon>
        <taxon>Thoracica</taxon>
        <taxon>Thoracicalcarea</taxon>
        <taxon>Balanomorpha</taxon>
        <taxon>Balanoidea</taxon>
        <taxon>Balanidae</taxon>
        <taxon>Amphibalaninae</taxon>
        <taxon>Amphibalanus</taxon>
    </lineage>
</organism>
<dbReference type="PROSITE" id="PS51257">
    <property type="entry name" value="PROKAR_LIPOPROTEIN"/>
    <property type="match status" value="1"/>
</dbReference>
<dbReference type="EMBL" id="VIIS01000128">
    <property type="protein sequence ID" value="KAF0312868.1"/>
    <property type="molecule type" value="Genomic_DNA"/>
</dbReference>
<keyword evidence="2" id="KW-1185">Reference proteome</keyword>
<dbReference type="Proteomes" id="UP000440578">
    <property type="component" value="Unassembled WGS sequence"/>
</dbReference>
<protein>
    <submittedName>
        <fullName evidence="1">Uncharacterized protein</fullName>
    </submittedName>
</protein>
<proteinExistence type="predicted"/>
<comment type="caution">
    <text evidence="1">The sequence shown here is derived from an EMBL/GenBank/DDBJ whole genome shotgun (WGS) entry which is preliminary data.</text>
</comment>
<reference evidence="1 2" key="1">
    <citation type="submission" date="2019-07" db="EMBL/GenBank/DDBJ databases">
        <title>Draft genome assembly of a fouling barnacle, Amphibalanus amphitrite (Darwin, 1854): The first reference genome for Thecostraca.</title>
        <authorList>
            <person name="Kim W."/>
        </authorList>
    </citation>
    <scope>NUCLEOTIDE SEQUENCE [LARGE SCALE GENOMIC DNA]</scope>
    <source>
        <strain evidence="1">SNU_AA5</strain>
        <tissue evidence="1">Soma without cirri and trophi</tissue>
    </source>
</reference>